<protein>
    <submittedName>
        <fullName evidence="1">Uncharacterized protein</fullName>
    </submittedName>
</protein>
<evidence type="ECO:0000313" key="2">
    <source>
        <dbReference type="Proteomes" id="UP000281955"/>
    </source>
</evidence>
<dbReference type="AlphaFoldDB" id="A0A420XRJ4"/>
<gene>
    <name evidence="1" type="ORF">CLV35_1170</name>
</gene>
<dbReference type="InParanoid" id="A0A420XRJ4"/>
<reference evidence="1 2" key="1">
    <citation type="submission" date="2018-10" db="EMBL/GenBank/DDBJ databases">
        <title>Genomic Encyclopedia of Archaeal and Bacterial Type Strains, Phase II (KMG-II): from individual species to whole genera.</title>
        <authorList>
            <person name="Goeker M."/>
        </authorList>
    </citation>
    <scope>NUCLEOTIDE SEQUENCE [LARGE SCALE GENOMIC DNA]</scope>
    <source>
        <strain evidence="1 2">RP-AC37</strain>
    </source>
</reference>
<dbReference type="Proteomes" id="UP000281955">
    <property type="component" value="Unassembled WGS sequence"/>
</dbReference>
<keyword evidence="2" id="KW-1185">Reference proteome</keyword>
<name>A0A420XRJ4_9ACTN</name>
<accession>A0A420XRJ4</accession>
<proteinExistence type="predicted"/>
<dbReference type="EMBL" id="RBWV01000010">
    <property type="protein sequence ID" value="RKS77484.1"/>
    <property type="molecule type" value="Genomic_DNA"/>
</dbReference>
<comment type="caution">
    <text evidence="1">The sequence shown here is derived from an EMBL/GenBank/DDBJ whole genome shotgun (WGS) entry which is preliminary data.</text>
</comment>
<evidence type="ECO:0000313" key="1">
    <source>
        <dbReference type="EMBL" id="RKS77484.1"/>
    </source>
</evidence>
<dbReference type="RefSeq" id="WP_183061753.1">
    <property type="nucleotide sequence ID" value="NZ_RBWV01000010.1"/>
</dbReference>
<organism evidence="1 2">
    <name type="scientific">Motilibacter peucedani</name>
    <dbReference type="NCBI Taxonomy" id="598650"/>
    <lineage>
        <taxon>Bacteria</taxon>
        <taxon>Bacillati</taxon>
        <taxon>Actinomycetota</taxon>
        <taxon>Actinomycetes</taxon>
        <taxon>Motilibacterales</taxon>
        <taxon>Motilibacteraceae</taxon>
        <taxon>Motilibacter</taxon>
    </lineage>
</organism>
<sequence length="623" mass="67304">MPQMRFGPDDEKAFYAACDDIVDAFEQTPAGDEFSWVARTILELKFTYLGGDLTTWSVDDVEQILLDIYPRKVSIEPGDERDILDGFAALLQYLEAIGIVGSLDPRLVPGIQRSLHEFTAAMADRSRWGMAKSLMAEADDEGVDVQDSAALQAFIDNINARSWEERGRIFGLDRTAPEPPLWGGGPMPGAAVPSEAELRASAAGNVWLRRLRTFVDWVGAGKALTDTGNLRRADGEALVALLATSDRITEKQGSFTYRFQSSRELAEVDLTFALAAALGLVEVRARKLLPASPAAPLDDPLAAWRMLVTAYLDEIGPAAHRWRLHDDDLRGSHAAQVDAAVPAMLATIYLEHGTAPLTTVVEHLGPVSKPFDVTLYEALLALRRLGEMGVLVIEPEFDDLDLESYWLKPIATGLATTTATLTGLGTWFLQDRARRQGFGVAGSLIGHPAAELLRAAADLPDDESLAELDAWVGAHDNAAALLVEAVRDAGEAERSLAFRALLRIGTPAAPAVASLLDDPRLRPHALVWRVDAGLAAESEVRVDDADGLMRMLSAVLELWGPQSLPHWASLVAAPAGSVRLLESAWRSTHPATGDVLAALAEHAGDKVVAKAARTAHFKLRSRS</sequence>